<dbReference type="InterPro" id="IPR050641">
    <property type="entry name" value="RIFMO-like"/>
</dbReference>
<dbReference type="AlphaFoldDB" id="A0A7W9FAY4"/>
<keyword evidence="8" id="KW-0503">Monooxygenase</keyword>
<keyword evidence="9" id="KW-1185">Reference proteome</keyword>
<sequence>MIEGDLMQFYRDGYRPGDPDLQPASAQAEARGADFPETVDVLIVGTGPAGTVLAAQLAAFPDITTRVIERRTEPLQLGHADGVACRTVELFQTFGLADALLREAYWVNEVRFWGPSEEDRSKIARSGWVEDTPEGLSEFPHVIVNQARMQQFLLDHAARSSSRLEADYGIEFVGYEMNDGDHPVTALLRRADGTDLTVRAKYVVGCDGARSNVRRALGIRLEGDAANHAWGVMDVLATTDFPDWRTKNVVQSAGKGSLLMIPREGGNMVRCYVDLGEVEAGDSEIRKTTAAQLADVANAILHPYSIDVRQVAWSSVYEVGQRVADRFDDLTADSPADATPRLFVAGDACHTHSAKAGQGMNVSMQDAFNLGWKLAAVLQGRSDEALLRTYSEERQAIAADLIAFDKHWSAFIAQPARDPEHPERGGVTPAEMQAEFAQQGRYTAGVATRYTPSTLTSGAARQDLATGFELGTRFHSAPVRRIADARRMELGHAHRADGRWRIYAFGDMDGRQLREFATWLSEGGDSPIRVFTHAEADIDSVIDVHGVFRGSHHAVDVTSLPEILLPKSGPLGLQDWEKAWAADAADDIFERRGIAAEGAVVVVRPDQHVAHLLPLTAREELRDFFAGFLRPVGARVPVAVG</sequence>
<dbReference type="Gene3D" id="3.30.9.10">
    <property type="entry name" value="D-Amino Acid Oxidase, subunit A, domain 2"/>
    <property type="match status" value="1"/>
</dbReference>
<dbReference type="EMBL" id="JACHMU010000001">
    <property type="protein sequence ID" value="MBB5742617.1"/>
    <property type="molecule type" value="Genomic_DNA"/>
</dbReference>
<keyword evidence="5 8" id="KW-0560">Oxidoreductase</keyword>
<accession>A0A7W9FAY4</accession>
<comment type="cofactor">
    <cofactor evidence="1">
        <name>FAD</name>
        <dbReference type="ChEBI" id="CHEBI:57692"/>
    </cofactor>
</comment>
<feature type="domain" description="Phenol hydroxylase-like C-terminal dimerisation" evidence="7">
    <location>
        <begin position="448"/>
        <end position="631"/>
    </location>
</feature>
<dbReference type="EC" id="1.14.13.7" evidence="8"/>
<comment type="caution">
    <text evidence="8">The sequence shown here is derived from an EMBL/GenBank/DDBJ whole genome shotgun (WGS) entry which is preliminary data.</text>
</comment>
<dbReference type="InterPro" id="IPR036249">
    <property type="entry name" value="Thioredoxin-like_sf"/>
</dbReference>
<dbReference type="InterPro" id="IPR012941">
    <property type="entry name" value="Phe_hydrox_C_dim_dom"/>
</dbReference>
<evidence type="ECO:0000256" key="3">
    <source>
        <dbReference type="ARBA" id="ARBA00022630"/>
    </source>
</evidence>
<evidence type="ECO:0000256" key="4">
    <source>
        <dbReference type="ARBA" id="ARBA00022827"/>
    </source>
</evidence>
<dbReference type="RefSeq" id="WP_338402151.1">
    <property type="nucleotide sequence ID" value="NZ_BAAAPG010000001.1"/>
</dbReference>
<dbReference type="PANTHER" id="PTHR43004">
    <property type="entry name" value="TRK SYSTEM POTASSIUM UPTAKE PROTEIN"/>
    <property type="match status" value="1"/>
</dbReference>
<evidence type="ECO:0000256" key="2">
    <source>
        <dbReference type="ARBA" id="ARBA00007801"/>
    </source>
</evidence>
<dbReference type="Gene3D" id="3.40.30.20">
    <property type="match status" value="1"/>
</dbReference>
<organism evidence="8 9">
    <name type="scientific">Microbacterium ginsengiterrae</name>
    <dbReference type="NCBI Taxonomy" id="546115"/>
    <lineage>
        <taxon>Bacteria</taxon>
        <taxon>Bacillati</taxon>
        <taxon>Actinomycetota</taxon>
        <taxon>Actinomycetes</taxon>
        <taxon>Micrococcales</taxon>
        <taxon>Microbacteriaceae</taxon>
        <taxon>Microbacterium</taxon>
    </lineage>
</organism>
<dbReference type="GO" id="GO:0018662">
    <property type="term" value="F:phenol 2-monooxygenase activity"/>
    <property type="evidence" value="ECO:0007669"/>
    <property type="project" value="UniProtKB-EC"/>
</dbReference>
<dbReference type="GO" id="GO:0071949">
    <property type="term" value="F:FAD binding"/>
    <property type="evidence" value="ECO:0007669"/>
    <property type="project" value="InterPro"/>
</dbReference>
<evidence type="ECO:0000259" key="6">
    <source>
        <dbReference type="Pfam" id="PF01494"/>
    </source>
</evidence>
<dbReference type="SUPFAM" id="SSF52833">
    <property type="entry name" value="Thioredoxin-like"/>
    <property type="match status" value="1"/>
</dbReference>
<evidence type="ECO:0000313" key="8">
    <source>
        <dbReference type="EMBL" id="MBB5742617.1"/>
    </source>
</evidence>
<keyword evidence="3" id="KW-0285">Flavoprotein</keyword>
<evidence type="ECO:0000256" key="1">
    <source>
        <dbReference type="ARBA" id="ARBA00001974"/>
    </source>
</evidence>
<protein>
    <submittedName>
        <fullName evidence="8">Phenol 2-monooxygenase</fullName>
        <ecNumber evidence="8">1.14.13.7</ecNumber>
    </submittedName>
</protein>
<dbReference type="Gene3D" id="3.50.50.60">
    <property type="entry name" value="FAD/NAD(P)-binding domain"/>
    <property type="match status" value="1"/>
</dbReference>
<dbReference type="Pfam" id="PF01494">
    <property type="entry name" value="FAD_binding_3"/>
    <property type="match status" value="1"/>
</dbReference>
<dbReference type="InterPro" id="IPR038220">
    <property type="entry name" value="PHOX_C_sf"/>
</dbReference>
<evidence type="ECO:0000313" key="9">
    <source>
        <dbReference type="Proteomes" id="UP000517712"/>
    </source>
</evidence>
<comment type="similarity">
    <text evidence="2">Belongs to the PheA/TfdB FAD monooxygenase family.</text>
</comment>
<evidence type="ECO:0000259" key="7">
    <source>
        <dbReference type="Pfam" id="PF07976"/>
    </source>
</evidence>
<proteinExistence type="inferred from homology"/>
<feature type="domain" description="FAD-binding" evidence="6">
    <location>
        <begin position="39"/>
        <end position="404"/>
    </location>
</feature>
<dbReference type="NCBIfam" id="NF006144">
    <property type="entry name" value="PRK08294.1"/>
    <property type="match status" value="1"/>
</dbReference>
<dbReference type="SUPFAM" id="SSF51905">
    <property type="entry name" value="FAD/NAD(P)-binding domain"/>
    <property type="match status" value="1"/>
</dbReference>
<keyword evidence="4" id="KW-0274">FAD</keyword>
<evidence type="ECO:0000256" key="5">
    <source>
        <dbReference type="ARBA" id="ARBA00023002"/>
    </source>
</evidence>
<dbReference type="InterPro" id="IPR036188">
    <property type="entry name" value="FAD/NAD-bd_sf"/>
</dbReference>
<dbReference type="InterPro" id="IPR002938">
    <property type="entry name" value="FAD-bd"/>
</dbReference>
<dbReference type="Proteomes" id="UP000517712">
    <property type="component" value="Unassembled WGS sequence"/>
</dbReference>
<dbReference type="SUPFAM" id="SSF54373">
    <property type="entry name" value="FAD-linked reductases, C-terminal domain"/>
    <property type="match status" value="1"/>
</dbReference>
<dbReference type="PANTHER" id="PTHR43004:SF19">
    <property type="entry name" value="BINDING MONOOXYGENASE, PUTATIVE (JCVI)-RELATED"/>
    <property type="match status" value="1"/>
</dbReference>
<dbReference type="CDD" id="cd02979">
    <property type="entry name" value="PHOX_C"/>
    <property type="match status" value="1"/>
</dbReference>
<dbReference type="Pfam" id="PF07976">
    <property type="entry name" value="Phe_hydrox_dim"/>
    <property type="match status" value="1"/>
</dbReference>
<name>A0A7W9FAY4_9MICO</name>
<dbReference type="PRINTS" id="PR00420">
    <property type="entry name" value="RNGMNOXGNASE"/>
</dbReference>
<reference evidence="8 9" key="1">
    <citation type="submission" date="2020-08" db="EMBL/GenBank/DDBJ databases">
        <title>Sequencing the genomes of 1000 actinobacteria strains.</title>
        <authorList>
            <person name="Klenk H.-P."/>
        </authorList>
    </citation>
    <scope>NUCLEOTIDE SEQUENCE [LARGE SCALE GENOMIC DNA]</scope>
    <source>
        <strain evidence="8 9">DSM 24823</strain>
    </source>
</reference>
<gene>
    <name evidence="8" type="ORF">HD600_001114</name>
</gene>